<dbReference type="Proteomes" id="UP000220702">
    <property type="component" value="Unassembled WGS sequence"/>
</dbReference>
<comment type="caution">
    <text evidence="1">The sequence shown here is derived from an EMBL/GenBank/DDBJ whole genome shotgun (WGS) entry which is preliminary data.</text>
</comment>
<gene>
    <name evidence="1" type="ORF">CON71_28980</name>
</gene>
<dbReference type="Pfam" id="PF04134">
    <property type="entry name" value="DCC1-like"/>
    <property type="match status" value="1"/>
</dbReference>
<reference evidence="1 2" key="1">
    <citation type="submission" date="2017-09" db="EMBL/GenBank/DDBJ databases">
        <title>Large-scale bioinformatics analysis of Bacillus genomes uncovers conserved roles of natural products in bacterial physiology.</title>
        <authorList>
            <consortium name="Agbiome Team Llc"/>
            <person name="Bleich R.M."/>
            <person name="Grubbs K.J."/>
            <person name="Santa Maria K.C."/>
            <person name="Allen S.E."/>
            <person name="Farag S."/>
            <person name="Shank E.A."/>
            <person name="Bowers A."/>
        </authorList>
    </citation>
    <scope>NUCLEOTIDE SEQUENCE [LARGE SCALE GENOMIC DNA]</scope>
    <source>
        <strain evidence="1 2">AFS089089</strain>
    </source>
</reference>
<dbReference type="PANTHER" id="PTHR33639">
    <property type="entry name" value="THIOL-DISULFIDE OXIDOREDUCTASE DCC"/>
    <property type="match status" value="1"/>
</dbReference>
<evidence type="ECO:0000313" key="1">
    <source>
        <dbReference type="EMBL" id="PEA86610.1"/>
    </source>
</evidence>
<dbReference type="GO" id="GO:0015035">
    <property type="term" value="F:protein-disulfide reductase activity"/>
    <property type="evidence" value="ECO:0007669"/>
    <property type="project" value="InterPro"/>
</dbReference>
<dbReference type="RefSeq" id="WP_001059588.1">
    <property type="nucleotide sequence ID" value="NZ_NVNL01000063.1"/>
</dbReference>
<dbReference type="InterPro" id="IPR052927">
    <property type="entry name" value="DCC_oxidoreductase"/>
</dbReference>
<sequence>MNNIILFDGDCNFCNESIQFIIKRDPLGQFQFASLHSSLGKKLLKRYNIDEHIDSIVLIKSDKSYIKSDAILNICKHLNGMWKFGALFLLLPKFARDFCYDKFAKNRYKLFGKNTQCLIPSPEIRKRFLD</sequence>
<dbReference type="PANTHER" id="PTHR33639:SF2">
    <property type="entry name" value="DUF393 DOMAIN-CONTAINING PROTEIN"/>
    <property type="match status" value="1"/>
</dbReference>
<dbReference type="EMBL" id="NVNL01000063">
    <property type="protein sequence ID" value="PEA86610.1"/>
    <property type="molecule type" value="Genomic_DNA"/>
</dbReference>
<name>A0A9X6TI21_BACTU</name>
<protein>
    <submittedName>
        <fullName evidence="1">DUF393 domain-containing protein</fullName>
    </submittedName>
</protein>
<evidence type="ECO:0000313" key="2">
    <source>
        <dbReference type="Proteomes" id="UP000220702"/>
    </source>
</evidence>
<dbReference type="InterPro" id="IPR007263">
    <property type="entry name" value="DCC1-like"/>
</dbReference>
<dbReference type="AlphaFoldDB" id="A0A9X6TI21"/>
<organism evidence="1 2">
    <name type="scientific">Bacillus thuringiensis</name>
    <dbReference type="NCBI Taxonomy" id="1428"/>
    <lineage>
        <taxon>Bacteria</taxon>
        <taxon>Bacillati</taxon>
        <taxon>Bacillota</taxon>
        <taxon>Bacilli</taxon>
        <taxon>Bacillales</taxon>
        <taxon>Bacillaceae</taxon>
        <taxon>Bacillus</taxon>
        <taxon>Bacillus cereus group</taxon>
    </lineage>
</organism>
<accession>A0A9X6TI21</accession>
<proteinExistence type="predicted"/>